<protein>
    <submittedName>
        <fullName evidence="1">KLTH0H15400p</fullName>
    </submittedName>
</protein>
<evidence type="ECO:0000313" key="2">
    <source>
        <dbReference type="Proteomes" id="UP000002036"/>
    </source>
</evidence>
<dbReference type="HOGENOM" id="CLU_047747_0_0_1"/>
<dbReference type="OrthoDB" id="376826at2759"/>
<dbReference type="KEGG" id="lth:KLTH0H15400g"/>
<name>C5E3Q0_LACTC</name>
<sequence length="271" mass="29894">MSESVESSKSFERAKTFPLLQQTHEFLTQLPACRVLEANAKPILSSIASSKPAKWMLPAAKMADNIADKGLELAESWAPSLKTKTYQDLRHDALVPFNYSKETVGKAANATLGAADTYVYEPAHAHMSAFRQFYNEKVYDTNGRPLVRGSIDPLVGPCNQRLEAVTKAYFPDGEEVPSNGYSTEVSRTLALSVNFVQRMAPWANRKVTDLALAPYNYASHVNAVFNGNLDKQESLSLANSWTATREALCTLNEEALQYVKPKGKNSNIVAQ</sequence>
<dbReference type="FunCoup" id="C5E3Q0">
    <property type="interactions" value="149"/>
</dbReference>
<reference evidence="1 2" key="1">
    <citation type="journal article" date="2009" name="Genome Res.">
        <title>Comparative genomics of protoploid Saccharomycetaceae.</title>
        <authorList>
            <consortium name="The Genolevures Consortium"/>
            <person name="Souciet J.-L."/>
            <person name="Dujon B."/>
            <person name="Gaillardin C."/>
            <person name="Johnston M."/>
            <person name="Baret P.V."/>
            <person name="Cliften P."/>
            <person name="Sherman D.J."/>
            <person name="Weissenbach J."/>
            <person name="Westhof E."/>
            <person name="Wincker P."/>
            <person name="Jubin C."/>
            <person name="Poulain J."/>
            <person name="Barbe V."/>
            <person name="Segurens B."/>
            <person name="Artiguenave F."/>
            <person name="Anthouard V."/>
            <person name="Vacherie B."/>
            <person name="Val M.-E."/>
            <person name="Fulton R.S."/>
            <person name="Minx P."/>
            <person name="Wilson R."/>
            <person name="Durrens P."/>
            <person name="Jean G."/>
            <person name="Marck C."/>
            <person name="Martin T."/>
            <person name="Nikolski M."/>
            <person name="Rolland T."/>
            <person name="Seret M.-L."/>
            <person name="Casaregola S."/>
            <person name="Despons L."/>
            <person name="Fairhead C."/>
            <person name="Fischer G."/>
            <person name="Lafontaine I."/>
            <person name="Leh V."/>
            <person name="Lemaire M."/>
            <person name="de Montigny J."/>
            <person name="Neuveglise C."/>
            <person name="Thierry A."/>
            <person name="Blanc-Lenfle I."/>
            <person name="Bleykasten C."/>
            <person name="Diffels J."/>
            <person name="Fritsch E."/>
            <person name="Frangeul L."/>
            <person name="Goeffon A."/>
            <person name="Jauniaux N."/>
            <person name="Kachouri-Lafond R."/>
            <person name="Payen C."/>
            <person name="Potier S."/>
            <person name="Pribylova L."/>
            <person name="Ozanne C."/>
            <person name="Richard G.-F."/>
            <person name="Sacerdot C."/>
            <person name="Straub M.-L."/>
            <person name="Talla E."/>
        </authorList>
    </citation>
    <scope>NUCLEOTIDE SEQUENCE [LARGE SCALE GENOMIC DNA]</scope>
    <source>
        <strain evidence="2">ATCC 56472 / CBS 6340 / NRRL Y-8284</strain>
    </source>
</reference>
<dbReference type="EMBL" id="CU928180">
    <property type="protein sequence ID" value="CAR30661.1"/>
    <property type="molecule type" value="Genomic_DNA"/>
</dbReference>
<dbReference type="RefSeq" id="XP_002556523.1">
    <property type="nucleotide sequence ID" value="XM_002556477.1"/>
</dbReference>
<dbReference type="Pfam" id="PF17316">
    <property type="entry name" value="Perilipin_2"/>
    <property type="match status" value="1"/>
</dbReference>
<dbReference type="Proteomes" id="UP000002036">
    <property type="component" value="Chromosome H"/>
</dbReference>
<dbReference type="AlphaFoldDB" id="C5E3Q0"/>
<dbReference type="GeneID" id="8294889"/>
<gene>
    <name evidence="1" type="ordered locus">KLTH0H15400g</name>
</gene>
<organism evidence="1 2">
    <name type="scientific">Lachancea thermotolerans (strain ATCC 56472 / CBS 6340 / NRRL Y-8284)</name>
    <name type="common">Yeast</name>
    <name type="synonym">Kluyveromyces thermotolerans</name>
    <dbReference type="NCBI Taxonomy" id="559295"/>
    <lineage>
        <taxon>Eukaryota</taxon>
        <taxon>Fungi</taxon>
        <taxon>Dikarya</taxon>
        <taxon>Ascomycota</taxon>
        <taxon>Saccharomycotina</taxon>
        <taxon>Saccharomycetes</taxon>
        <taxon>Saccharomycetales</taxon>
        <taxon>Saccharomycetaceae</taxon>
        <taxon>Lachancea</taxon>
    </lineage>
</organism>
<proteinExistence type="predicted"/>
<evidence type="ECO:0000313" key="1">
    <source>
        <dbReference type="EMBL" id="CAR30661.1"/>
    </source>
</evidence>
<dbReference type="OMA" id="HIETYPI"/>
<keyword evidence="2" id="KW-1185">Reference proteome</keyword>
<dbReference type="InParanoid" id="C5E3Q0"/>
<accession>C5E3Q0</accession>
<dbReference type="eggNOG" id="ENOG502RY6S">
    <property type="taxonomic scope" value="Eukaryota"/>
</dbReference>